<evidence type="ECO:0000313" key="4">
    <source>
        <dbReference type="EMBL" id="KAB1643479.1"/>
    </source>
</evidence>
<dbReference type="Proteomes" id="UP000433493">
    <property type="component" value="Unassembled WGS sequence"/>
</dbReference>
<evidence type="ECO:0000256" key="2">
    <source>
        <dbReference type="SAM" id="MobiDB-lite"/>
    </source>
</evidence>
<name>A0A7J5BD01_9MICO</name>
<dbReference type="InterPro" id="IPR008462">
    <property type="entry name" value="CsbD"/>
</dbReference>
<feature type="compositionally biased region" description="Basic and acidic residues" evidence="2">
    <location>
        <begin position="1"/>
        <end position="20"/>
    </location>
</feature>
<comment type="caution">
    <text evidence="4">The sequence shown here is derived from an EMBL/GenBank/DDBJ whole genome shotgun (WGS) entry which is preliminary data.</text>
</comment>
<comment type="similarity">
    <text evidence="1">Belongs to the UPF0337 (CsbD) family.</text>
</comment>
<evidence type="ECO:0000259" key="3">
    <source>
        <dbReference type="Pfam" id="PF05532"/>
    </source>
</evidence>
<proteinExistence type="inferred from homology"/>
<dbReference type="InterPro" id="IPR036629">
    <property type="entry name" value="YjbJ_sf"/>
</dbReference>
<sequence length="67" mass="7162">MGFEDRLGNKGEELAGKAKEALGNASDNDELRNEGKADQASAGLKDKIEDVKDTVTDAIDNLRGKNN</sequence>
<dbReference type="OrthoDB" id="2143260at2"/>
<dbReference type="Pfam" id="PF05532">
    <property type="entry name" value="CsbD"/>
    <property type="match status" value="1"/>
</dbReference>
<dbReference type="EMBL" id="WBKB01000003">
    <property type="protein sequence ID" value="KAB1643479.1"/>
    <property type="molecule type" value="Genomic_DNA"/>
</dbReference>
<protein>
    <submittedName>
        <fullName evidence="4">CsbD family protein</fullName>
    </submittedName>
</protein>
<evidence type="ECO:0000313" key="5">
    <source>
        <dbReference type="Proteomes" id="UP000433493"/>
    </source>
</evidence>
<organism evidence="4 5">
    <name type="scientific">Gulosibacter chungangensis</name>
    <dbReference type="NCBI Taxonomy" id="979746"/>
    <lineage>
        <taxon>Bacteria</taxon>
        <taxon>Bacillati</taxon>
        <taxon>Actinomycetota</taxon>
        <taxon>Actinomycetes</taxon>
        <taxon>Micrococcales</taxon>
        <taxon>Microbacteriaceae</taxon>
        <taxon>Gulosibacter</taxon>
    </lineage>
</organism>
<dbReference type="Gene3D" id="1.10.1470.10">
    <property type="entry name" value="YjbJ"/>
    <property type="match status" value="1"/>
</dbReference>
<dbReference type="RefSeq" id="WP_158051894.1">
    <property type="nucleotide sequence ID" value="NZ_WBKB01000003.1"/>
</dbReference>
<gene>
    <name evidence="4" type="ORF">F8O05_06215</name>
</gene>
<accession>A0A7J5BD01</accession>
<feature type="region of interest" description="Disordered" evidence="2">
    <location>
        <begin position="1"/>
        <end position="44"/>
    </location>
</feature>
<dbReference type="SUPFAM" id="SSF69047">
    <property type="entry name" value="Hypothetical protein YjbJ"/>
    <property type="match status" value="1"/>
</dbReference>
<dbReference type="AlphaFoldDB" id="A0A7J5BD01"/>
<evidence type="ECO:0000256" key="1">
    <source>
        <dbReference type="ARBA" id="ARBA00009129"/>
    </source>
</evidence>
<keyword evidence="5" id="KW-1185">Reference proteome</keyword>
<reference evidence="4 5" key="1">
    <citation type="submission" date="2019-09" db="EMBL/GenBank/DDBJ databases">
        <title>Phylogeny of genus Pseudoclavibacter and closely related genus.</title>
        <authorList>
            <person name="Li Y."/>
        </authorList>
    </citation>
    <scope>NUCLEOTIDE SEQUENCE [LARGE SCALE GENOMIC DNA]</scope>
    <source>
        <strain evidence="4 5">KCTC 13959</strain>
    </source>
</reference>
<feature type="domain" description="CsbD-like" evidence="3">
    <location>
        <begin position="5"/>
        <end position="56"/>
    </location>
</feature>